<organism evidence="2 3">
    <name type="scientific">Protea cynaroides</name>
    <dbReference type="NCBI Taxonomy" id="273540"/>
    <lineage>
        <taxon>Eukaryota</taxon>
        <taxon>Viridiplantae</taxon>
        <taxon>Streptophyta</taxon>
        <taxon>Embryophyta</taxon>
        <taxon>Tracheophyta</taxon>
        <taxon>Spermatophyta</taxon>
        <taxon>Magnoliopsida</taxon>
        <taxon>Proteales</taxon>
        <taxon>Proteaceae</taxon>
        <taxon>Protea</taxon>
    </lineage>
</organism>
<protein>
    <recommendedName>
        <fullName evidence="1">Nematode resistance protein-like HSPRO1 N-terminal domain-containing protein</fullName>
    </recommendedName>
</protein>
<reference evidence="2" key="1">
    <citation type="journal article" date="2023" name="Plant J.">
        <title>The genome of the king protea, Protea cynaroides.</title>
        <authorList>
            <person name="Chang J."/>
            <person name="Duong T.A."/>
            <person name="Schoeman C."/>
            <person name="Ma X."/>
            <person name="Roodt D."/>
            <person name="Barker N."/>
            <person name="Li Z."/>
            <person name="Van de Peer Y."/>
            <person name="Mizrachi E."/>
        </authorList>
    </citation>
    <scope>NUCLEOTIDE SEQUENCE</scope>
    <source>
        <tissue evidence="2">Young leaves</tissue>
    </source>
</reference>
<sequence>MQSRRDRGLCNNRGEQPTLGSRCKTRQLFLLVDDELLGIFNWSDRFPELLKFWISRDFPSWKDGSLIKPVLEALGIMFEEDATETRGTIPVSSAIDISLIHYDDDDTYLLRIESKK</sequence>
<feature type="domain" description="Nematode resistance protein-like HSPRO1 N-terminal" evidence="1">
    <location>
        <begin position="45"/>
        <end position="78"/>
    </location>
</feature>
<dbReference type="GO" id="GO:0006952">
    <property type="term" value="P:defense response"/>
    <property type="evidence" value="ECO:0007669"/>
    <property type="project" value="InterPro"/>
</dbReference>
<evidence type="ECO:0000313" key="3">
    <source>
        <dbReference type="Proteomes" id="UP001141806"/>
    </source>
</evidence>
<accession>A0A9Q0HB95</accession>
<gene>
    <name evidence="2" type="ORF">NE237_020474</name>
</gene>
<dbReference type="Pfam" id="PF07231">
    <property type="entry name" value="Hs1pro-1_N"/>
    <property type="match status" value="1"/>
</dbReference>
<proteinExistence type="predicted"/>
<dbReference type="InterPro" id="IPR009869">
    <property type="entry name" value="HSPRO1_N"/>
</dbReference>
<dbReference type="AlphaFoldDB" id="A0A9Q0HB95"/>
<keyword evidence="3" id="KW-1185">Reference proteome</keyword>
<evidence type="ECO:0000313" key="2">
    <source>
        <dbReference type="EMBL" id="KAJ4960564.1"/>
    </source>
</evidence>
<dbReference type="Proteomes" id="UP001141806">
    <property type="component" value="Unassembled WGS sequence"/>
</dbReference>
<comment type="caution">
    <text evidence="2">The sequence shown here is derived from an EMBL/GenBank/DDBJ whole genome shotgun (WGS) entry which is preliminary data.</text>
</comment>
<name>A0A9Q0HB95_9MAGN</name>
<evidence type="ECO:0000259" key="1">
    <source>
        <dbReference type="Pfam" id="PF07231"/>
    </source>
</evidence>
<dbReference type="EMBL" id="JAMYWD010000009">
    <property type="protein sequence ID" value="KAJ4960564.1"/>
    <property type="molecule type" value="Genomic_DNA"/>
</dbReference>